<gene>
    <name evidence="1" type="ORF">MSG28_009636</name>
</gene>
<protein>
    <submittedName>
        <fullName evidence="1">Uncharacterized protein</fullName>
    </submittedName>
</protein>
<comment type="caution">
    <text evidence="1">The sequence shown here is derived from an EMBL/GenBank/DDBJ whole genome shotgun (WGS) entry which is preliminary data.</text>
</comment>
<reference evidence="1 2" key="1">
    <citation type="journal article" date="2022" name="Genome Biol. Evol.">
        <title>The Spruce Budworm Genome: Reconstructing the Evolutionary History of Antifreeze Proteins.</title>
        <authorList>
            <person name="Beliveau C."/>
            <person name="Gagne P."/>
            <person name="Picq S."/>
            <person name="Vernygora O."/>
            <person name="Keeling C.I."/>
            <person name="Pinkney K."/>
            <person name="Doucet D."/>
            <person name="Wen F."/>
            <person name="Johnston J.S."/>
            <person name="Maaroufi H."/>
            <person name="Boyle B."/>
            <person name="Laroche J."/>
            <person name="Dewar K."/>
            <person name="Juretic N."/>
            <person name="Blackburn G."/>
            <person name="Nisole A."/>
            <person name="Brunet B."/>
            <person name="Brandao M."/>
            <person name="Lumley L."/>
            <person name="Duan J."/>
            <person name="Quan G."/>
            <person name="Lucarotti C.J."/>
            <person name="Roe A.D."/>
            <person name="Sperling F.A.H."/>
            <person name="Levesque R.C."/>
            <person name="Cusson M."/>
        </authorList>
    </citation>
    <scope>NUCLEOTIDE SEQUENCE [LARGE SCALE GENOMIC DNA]</scope>
    <source>
        <strain evidence="1">Glfc:IPQL:Cfum</strain>
    </source>
</reference>
<name>A0ACC0JBW9_CHOFU</name>
<evidence type="ECO:0000313" key="2">
    <source>
        <dbReference type="Proteomes" id="UP001064048"/>
    </source>
</evidence>
<organism evidence="1 2">
    <name type="scientific">Choristoneura fumiferana</name>
    <name type="common">Spruce budworm moth</name>
    <name type="synonym">Archips fumiferana</name>
    <dbReference type="NCBI Taxonomy" id="7141"/>
    <lineage>
        <taxon>Eukaryota</taxon>
        <taxon>Metazoa</taxon>
        <taxon>Ecdysozoa</taxon>
        <taxon>Arthropoda</taxon>
        <taxon>Hexapoda</taxon>
        <taxon>Insecta</taxon>
        <taxon>Pterygota</taxon>
        <taxon>Neoptera</taxon>
        <taxon>Endopterygota</taxon>
        <taxon>Lepidoptera</taxon>
        <taxon>Glossata</taxon>
        <taxon>Ditrysia</taxon>
        <taxon>Tortricoidea</taxon>
        <taxon>Tortricidae</taxon>
        <taxon>Tortricinae</taxon>
        <taxon>Choristoneura</taxon>
    </lineage>
</organism>
<sequence>MNLLLQLLFLLNLWTIVTKNDAYRVPKMFPKYRSATKAASYYYRVHMGRPENEKNKLPYQVAIVEHLRDEQYRMICGGVLIAPNKVLSAAHCFYTDNQKSPCGYSLWGPSYIKPLDKMKVAAGTINKKPEENKFDNETDYNETTTEKHFYNRTAFPRSSRRLLDFTEIQEINETFVPRNFNFPTRDITVVLLYFYLITEKLYQNIWSFLQESVQKNETDETLE</sequence>
<dbReference type="Proteomes" id="UP001064048">
    <property type="component" value="Chromosome 16"/>
</dbReference>
<proteinExistence type="predicted"/>
<keyword evidence="2" id="KW-1185">Reference proteome</keyword>
<evidence type="ECO:0000313" key="1">
    <source>
        <dbReference type="EMBL" id="KAI8421641.1"/>
    </source>
</evidence>
<dbReference type="EMBL" id="CM046116">
    <property type="protein sequence ID" value="KAI8421641.1"/>
    <property type="molecule type" value="Genomic_DNA"/>
</dbReference>
<accession>A0ACC0JBW9</accession>